<accession>A0AAD5QSK5</accession>
<sequence length="110" mass="12361">MMEAPGIVVACSRACDFQNERYGDFSTLVLAINTLTRLLGKETDFLARLISLLTVREEPSGDHTPSKKLDVKLLSTGWSLNWIINCIPVEQGYLRPNSEMLHTIIILRSN</sequence>
<evidence type="ECO:0000313" key="2">
    <source>
        <dbReference type="Proteomes" id="UP001196413"/>
    </source>
</evidence>
<dbReference type="EMBL" id="JAHQIW010004613">
    <property type="protein sequence ID" value="KAJ1363088.1"/>
    <property type="molecule type" value="Genomic_DNA"/>
</dbReference>
<proteinExistence type="predicted"/>
<organism evidence="1 2">
    <name type="scientific">Parelaphostrongylus tenuis</name>
    <name type="common">Meningeal worm</name>
    <dbReference type="NCBI Taxonomy" id="148309"/>
    <lineage>
        <taxon>Eukaryota</taxon>
        <taxon>Metazoa</taxon>
        <taxon>Ecdysozoa</taxon>
        <taxon>Nematoda</taxon>
        <taxon>Chromadorea</taxon>
        <taxon>Rhabditida</taxon>
        <taxon>Rhabditina</taxon>
        <taxon>Rhabditomorpha</taxon>
        <taxon>Strongyloidea</taxon>
        <taxon>Metastrongylidae</taxon>
        <taxon>Parelaphostrongylus</taxon>
    </lineage>
</organism>
<protein>
    <submittedName>
        <fullName evidence="1">Uncharacterized protein</fullName>
    </submittedName>
</protein>
<gene>
    <name evidence="1" type="ORF">KIN20_022856</name>
</gene>
<reference evidence="1" key="1">
    <citation type="submission" date="2021-06" db="EMBL/GenBank/DDBJ databases">
        <title>Parelaphostrongylus tenuis whole genome reference sequence.</title>
        <authorList>
            <person name="Garwood T.J."/>
            <person name="Larsen P.A."/>
            <person name="Fountain-Jones N.M."/>
            <person name="Garbe J.R."/>
            <person name="Macchietto M.G."/>
            <person name="Kania S.A."/>
            <person name="Gerhold R.W."/>
            <person name="Richards J.E."/>
            <person name="Wolf T.M."/>
        </authorList>
    </citation>
    <scope>NUCLEOTIDE SEQUENCE</scope>
    <source>
        <strain evidence="1">MNPRO001-30</strain>
        <tissue evidence="1">Meninges</tissue>
    </source>
</reference>
<comment type="caution">
    <text evidence="1">The sequence shown here is derived from an EMBL/GenBank/DDBJ whole genome shotgun (WGS) entry which is preliminary data.</text>
</comment>
<dbReference type="AlphaFoldDB" id="A0AAD5QSK5"/>
<keyword evidence="2" id="KW-1185">Reference proteome</keyword>
<evidence type="ECO:0000313" key="1">
    <source>
        <dbReference type="EMBL" id="KAJ1363088.1"/>
    </source>
</evidence>
<name>A0AAD5QSK5_PARTN</name>
<dbReference type="Proteomes" id="UP001196413">
    <property type="component" value="Unassembled WGS sequence"/>
</dbReference>